<dbReference type="InterPro" id="IPR052162">
    <property type="entry name" value="Sensor_kinase/Photoreceptor"/>
</dbReference>
<dbReference type="InterPro" id="IPR036890">
    <property type="entry name" value="HATPase_C_sf"/>
</dbReference>
<feature type="domain" description="Histidine kinase" evidence="7">
    <location>
        <begin position="572"/>
        <end position="786"/>
    </location>
</feature>
<evidence type="ECO:0000259" key="7">
    <source>
        <dbReference type="PROSITE" id="PS50109"/>
    </source>
</evidence>
<comment type="catalytic activity">
    <reaction evidence="1">
        <text>ATP + protein L-histidine = ADP + protein N-phospho-L-histidine.</text>
        <dbReference type="EC" id="2.7.13.3"/>
    </reaction>
</comment>
<feature type="domain" description="PAC" evidence="9">
    <location>
        <begin position="114"/>
        <end position="164"/>
    </location>
</feature>
<dbReference type="Gene3D" id="1.10.287.130">
    <property type="match status" value="1"/>
</dbReference>
<feature type="coiled-coil region" evidence="6">
    <location>
        <begin position="1"/>
        <end position="45"/>
    </location>
</feature>
<evidence type="ECO:0000259" key="8">
    <source>
        <dbReference type="PROSITE" id="PS50112"/>
    </source>
</evidence>
<feature type="domain" description="PAC" evidence="9">
    <location>
        <begin position="364"/>
        <end position="416"/>
    </location>
</feature>
<dbReference type="Pfam" id="PF08448">
    <property type="entry name" value="PAS_4"/>
    <property type="match status" value="1"/>
</dbReference>
<evidence type="ECO:0000256" key="6">
    <source>
        <dbReference type="SAM" id="Coils"/>
    </source>
</evidence>
<dbReference type="InterPro" id="IPR005467">
    <property type="entry name" value="His_kinase_dom"/>
</dbReference>
<evidence type="ECO:0000256" key="5">
    <source>
        <dbReference type="ARBA" id="ARBA00022777"/>
    </source>
</evidence>
<keyword evidence="5" id="KW-0418">Kinase</keyword>
<evidence type="ECO:0000256" key="2">
    <source>
        <dbReference type="ARBA" id="ARBA00012438"/>
    </source>
</evidence>
<dbReference type="SUPFAM" id="SSF47384">
    <property type="entry name" value="Homodimeric domain of signal transducing histidine kinase"/>
    <property type="match status" value="1"/>
</dbReference>
<feature type="coiled-coil region" evidence="6">
    <location>
        <begin position="538"/>
        <end position="565"/>
    </location>
</feature>
<dbReference type="SMART" id="SM00091">
    <property type="entry name" value="PAS"/>
    <property type="match status" value="4"/>
</dbReference>
<dbReference type="Proteomes" id="UP000736328">
    <property type="component" value="Unassembled WGS sequence"/>
</dbReference>
<accession>A0A933IAQ8</accession>
<name>A0A933IAQ8_UNCT6</name>
<keyword evidence="3" id="KW-0597">Phosphoprotein</keyword>
<dbReference type="Pfam" id="PF08447">
    <property type="entry name" value="PAS_3"/>
    <property type="match status" value="2"/>
</dbReference>
<keyword evidence="4" id="KW-0808">Transferase</keyword>
<evidence type="ECO:0000313" key="10">
    <source>
        <dbReference type="EMBL" id="MBI4726493.1"/>
    </source>
</evidence>
<reference evidence="10" key="1">
    <citation type="submission" date="2020-07" db="EMBL/GenBank/DDBJ databases">
        <title>Huge and variable diversity of episymbiotic CPR bacteria and DPANN archaea in groundwater ecosystems.</title>
        <authorList>
            <person name="He C.Y."/>
            <person name="Keren R."/>
            <person name="Whittaker M."/>
            <person name="Farag I.F."/>
            <person name="Doudna J."/>
            <person name="Cate J.H.D."/>
            <person name="Banfield J.F."/>
        </authorList>
    </citation>
    <scope>NUCLEOTIDE SEQUENCE</scope>
    <source>
        <strain evidence="10">NC_groundwater_1520_Pr4_B-0.1um_53_5</strain>
    </source>
</reference>
<dbReference type="CDD" id="cd00082">
    <property type="entry name" value="HisKA"/>
    <property type="match status" value="1"/>
</dbReference>
<dbReference type="NCBIfam" id="TIGR00229">
    <property type="entry name" value="sensory_box"/>
    <property type="match status" value="4"/>
</dbReference>
<feature type="domain" description="PAC" evidence="9">
    <location>
        <begin position="495"/>
        <end position="547"/>
    </location>
</feature>
<dbReference type="InterPro" id="IPR001610">
    <property type="entry name" value="PAC"/>
</dbReference>
<evidence type="ECO:0000256" key="1">
    <source>
        <dbReference type="ARBA" id="ARBA00000085"/>
    </source>
</evidence>
<dbReference type="AlphaFoldDB" id="A0A933IAQ8"/>
<dbReference type="SUPFAM" id="SSF55785">
    <property type="entry name" value="PYP-like sensor domain (PAS domain)"/>
    <property type="match status" value="4"/>
</dbReference>
<dbReference type="Pfam" id="PF02518">
    <property type="entry name" value="HATPase_c"/>
    <property type="match status" value="1"/>
</dbReference>
<dbReference type="InterPro" id="IPR000700">
    <property type="entry name" value="PAS-assoc_C"/>
</dbReference>
<dbReference type="InterPro" id="IPR000014">
    <property type="entry name" value="PAS"/>
</dbReference>
<dbReference type="EMBL" id="JACQXR010000056">
    <property type="protein sequence ID" value="MBI4726493.1"/>
    <property type="molecule type" value="Genomic_DNA"/>
</dbReference>
<dbReference type="PANTHER" id="PTHR43304:SF1">
    <property type="entry name" value="PAC DOMAIN-CONTAINING PROTEIN"/>
    <property type="match status" value="1"/>
</dbReference>
<dbReference type="SMART" id="SM00388">
    <property type="entry name" value="HisKA"/>
    <property type="match status" value="1"/>
</dbReference>
<feature type="domain" description="PAS" evidence="8">
    <location>
        <begin position="42"/>
        <end position="101"/>
    </location>
</feature>
<keyword evidence="6" id="KW-0175">Coiled coil</keyword>
<dbReference type="PANTHER" id="PTHR43304">
    <property type="entry name" value="PHYTOCHROME-LIKE PROTEIN CPH1"/>
    <property type="match status" value="1"/>
</dbReference>
<dbReference type="SMART" id="SM00387">
    <property type="entry name" value="HATPase_c"/>
    <property type="match status" value="1"/>
</dbReference>
<dbReference type="Pfam" id="PF00512">
    <property type="entry name" value="HisKA"/>
    <property type="match status" value="1"/>
</dbReference>
<dbReference type="InterPro" id="IPR003661">
    <property type="entry name" value="HisK_dim/P_dom"/>
</dbReference>
<dbReference type="InterPro" id="IPR003594">
    <property type="entry name" value="HATPase_dom"/>
</dbReference>
<dbReference type="FunFam" id="3.30.565.10:FF:000006">
    <property type="entry name" value="Sensor histidine kinase WalK"/>
    <property type="match status" value="1"/>
</dbReference>
<dbReference type="InterPro" id="IPR013656">
    <property type="entry name" value="PAS_4"/>
</dbReference>
<dbReference type="PROSITE" id="PS50113">
    <property type="entry name" value="PAC"/>
    <property type="match status" value="4"/>
</dbReference>
<protein>
    <recommendedName>
        <fullName evidence="2">histidine kinase</fullName>
        <ecNumber evidence="2">2.7.13.3</ecNumber>
    </recommendedName>
</protein>
<dbReference type="CDD" id="cd00130">
    <property type="entry name" value="PAS"/>
    <property type="match status" value="4"/>
</dbReference>
<feature type="domain" description="PAC" evidence="9">
    <location>
        <begin position="237"/>
        <end position="289"/>
    </location>
</feature>
<gene>
    <name evidence="10" type="ORF">HY768_04600</name>
</gene>
<proteinExistence type="predicted"/>
<sequence>MKDREKTREQLLAELGELRARIGKLAGIEREHARVEAALQESEATFRALAETSPSGIFVYREKFLYVNSACLAVTGYGREEFRAMRFWDMVHPEFRDLVRDRGLARQRGEPVPAHYEFKITRKDGVDRWLDFAGAQIQFQGEAAGLGIVYDITERKQAEAALKASEEQYRLLVESQDEGLAIVDGHERFLFVNPAGCRIFAVPDGSLNGRCLSEFADAANFRMIAQQTKLRQDGGSNEYEIEIIRGDKVKRIIKVSAKPQYGQSGQFDAAFGVFQDITERRLAEIRLKESEEIYHTLVNSSPDAVTMTDLQGRMIFVSEQTLKLHGYSHQDELLGQPAFMLIAAQDHQRAGANMEITLNQGSIRDIEYIFLKKDGSSFIGELNASLIRNVQGLPKAFIATTRDVTEHRNAEELVRKSEERYRRLLEAVTDYTYTVQIRDGKHAATQHSPNCLAVTGYSAEEYDADPNLWLNMVYQQDKQLVMEQAARLWAGEAVPPLEHRIIHKNGTFRWVKNTVVPRFDEQGKLMAYDGLVSGITERKLAEEEVKKLNLALQHYVTQLEDVNRELEAFNYSVSHGLRTPLVSIGGFSNLLLKEHSGGITSDCKQYLNVIRNNAVKMEKLIDDLLNRSYLGWKPIMETEIDINELVSDILGELESSFNGRNIQYNVGSLPNVRADRVMIHQVFTNYLTNAIKYTSIRDQAIIEIGGRSEAKGNIYYVRDNGVGFDMKLVDKLFSVFQRLHDQHEFKGTGVGLSIAQRIIHRHGGRVWAESEINKGSTFYFSLPREEPKEM</sequence>
<dbReference type="InterPro" id="IPR035965">
    <property type="entry name" value="PAS-like_dom_sf"/>
</dbReference>
<dbReference type="PROSITE" id="PS50112">
    <property type="entry name" value="PAS"/>
    <property type="match status" value="2"/>
</dbReference>
<dbReference type="InterPro" id="IPR013655">
    <property type="entry name" value="PAS_fold_3"/>
</dbReference>
<dbReference type="Pfam" id="PF13426">
    <property type="entry name" value="PAS_9"/>
    <property type="match status" value="1"/>
</dbReference>
<dbReference type="PRINTS" id="PR00344">
    <property type="entry name" value="BCTRLSENSOR"/>
</dbReference>
<dbReference type="Gene3D" id="3.30.450.20">
    <property type="entry name" value="PAS domain"/>
    <property type="match status" value="4"/>
</dbReference>
<dbReference type="SUPFAM" id="SSF55874">
    <property type="entry name" value="ATPase domain of HSP90 chaperone/DNA topoisomerase II/histidine kinase"/>
    <property type="match status" value="1"/>
</dbReference>
<organism evidence="10 11">
    <name type="scientific">candidate division TA06 bacterium</name>
    <dbReference type="NCBI Taxonomy" id="2250710"/>
    <lineage>
        <taxon>Bacteria</taxon>
        <taxon>Bacteria division TA06</taxon>
    </lineage>
</organism>
<dbReference type="Gene3D" id="3.30.565.10">
    <property type="entry name" value="Histidine kinase-like ATPase, C-terminal domain"/>
    <property type="match status" value="1"/>
</dbReference>
<evidence type="ECO:0000313" key="11">
    <source>
        <dbReference type="Proteomes" id="UP000736328"/>
    </source>
</evidence>
<dbReference type="InterPro" id="IPR004358">
    <property type="entry name" value="Sig_transdc_His_kin-like_C"/>
</dbReference>
<evidence type="ECO:0000256" key="3">
    <source>
        <dbReference type="ARBA" id="ARBA00022553"/>
    </source>
</evidence>
<dbReference type="PROSITE" id="PS50109">
    <property type="entry name" value="HIS_KIN"/>
    <property type="match status" value="1"/>
</dbReference>
<dbReference type="EC" id="2.7.13.3" evidence="2"/>
<dbReference type="SMART" id="SM00086">
    <property type="entry name" value="PAC"/>
    <property type="match status" value="4"/>
</dbReference>
<comment type="caution">
    <text evidence="10">The sequence shown here is derived from an EMBL/GenBank/DDBJ whole genome shotgun (WGS) entry which is preliminary data.</text>
</comment>
<dbReference type="InterPro" id="IPR036097">
    <property type="entry name" value="HisK_dim/P_sf"/>
</dbReference>
<dbReference type="GO" id="GO:0000155">
    <property type="term" value="F:phosphorelay sensor kinase activity"/>
    <property type="evidence" value="ECO:0007669"/>
    <property type="project" value="InterPro"/>
</dbReference>
<evidence type="ECO:0000256" key="4">
    <source>
        <dbReference type="ARBA" id="ARBA00022679"/>
    </source>
</evidence>
<feature type="domain" description="PAS" evidence="8">
    <location>
        <begin position="290"/>
        <end position="361"/>
    </location>
</feature>
<evidence type="ECO:0000259" key="9">
    <source>
        <dbReference type="PROSITE" id="PS50113"/>
    </source>
</evidence>